<evidence type="ECO:0000313" key="2">
    <source>
        <dbReference type="Proteomes" id="UP000093069"/>
    </source>
</evidence>
<dbReference type="KEGG" id="tch:CHITON_0959"/>
<organism evidence="1 2">
    <name type="scientific">Thermococcus chitonophagus</name>
    <dbReference type="NCBI Taxonomy" id="54262"/>
    <lineage>
        <taxon>Archaea</taxon>
        <taxon>Methanobacteriati</taxon>
        <taxon>Methanobacteriota</taxon>
        <taxon>Thermococci</taxon>
        <taxon>Thermococcales</taxon>
        <taxon>Thermococcaceae</taxon>
        <taxon>Thermococcus</taxon>
    </lineage>
</organism>
<dbReference type="GeneID" id="33322644"/>
<evidence type="ECO:0000313" key="1">
    <source>
        <dbReference type="EMBL" id="CUX77738.1"/>
    </source>
</evidence>
<evidence type="ECO:0008006" key="3">
    <source>
        <dbReference type="Google" id="ProtNLM"/>
    </source>
</evidence>
<protein>
    <recommendedName>
        <fullName evidence="3">HEPN domain-containing protein</fullName>
    </recommendedName>
</protein>
<dbReference type="RefSeq" id="WP_231963866.1">
    <property type="nucleotide sequence ID" value="NZ_CP015193.1"/>
</dbReference>
<dbReference type="AlphaFoldDB" id="A0A161KED6"/>
<gene>
    <name evidence="1" type="ORF">CHITON_0959</name>
</gene>
<accession>A0A161KED6</accession>
<name>A0A161KED6_9EURY</name>
<proteinExistence type="predicted"/>
<dbReference type="STRING" id="54262.CHITON_0959"/>
<dbReference type="Proteomes" id="UP000093069">
    <property type="component" value="Chromosome I"/>
</dbReference>
<reference evidence="2" key="1">
    <citation type="submission" date="2016-01" db="EMBL/GenBank/DDBJ databases">
        <authorList>
            <person name="Vorgias C.E."/>
        </authorList>
    </citation>
    <scope>NUCLEOTIDE SEQUENCE [LARGE SCALE GENOMIC DNA]</scope>
</reference>
<sequence>MVNLDELRSNIKEYLEDADYLFNKGHYNSVLNLYFKALVAICDYIILRDTGRLPRNHAERFRILEEKYPEIYRHCRLPLQQLSQSLLYESHKRMGGGAEE</sequence>
<dbReference type="EMBL" id="LN999010">
    <property type="protein sequence ID" value="CUX77738.1"/>
    <property type="molecule type" value="Genomic_DNA"/>
</dbReference>